<organism evidence="7 8">
    <name type="scientific">Camellia sinensis var. sinensis</name>
    <name type="common">China tea</name>
    <dbReference type="NCBI Taxonomy" id="542762"/>
    <lineage>
        <taxon>Eukaryota</taxon>
        <taxon>Viridiplantae</taxon>
        <taxon>Streptophyta</taxon>
        <taxon>Embryophyta</taxon>
        <taxon>Tracheophyta</taxon>
        <taxon>Spermatophyta</taxon>
        <taxon>Magnoliopsida</taxon>
        <taxon>eudicotyledons</taxon>
        <taxon>Gunneridae</taxon>
        <taxon>Pentapetalae</taxon>
        <taxon>asterids</taxon>
        <taxon>Ericales</taxon>
        <taxon>Theaceae</taxon>
        <taxon>Camellia</taxon>
    </lineage>
</organism>
<feature type="compositionally biased region" description="Basic residues" evidence="5">
    <location>
        <begin position="204"/>
        <end position="213"/>
    </location>
</feature>
<dbReference type="SMART" id="SM01037">
    <property type="entry name" value="Bet_v_1"/>
    <property type="match status" value="1"/>
</dbReference>
<protein>
    <recommendedName>
        <fullName evidence="6">RING-type domain-containing protein</fullName>
    </recommendedName>
</protein>
<evidence type="ECO:0000259" key="6">
    <source>
        <dbReference type="PROSITE" id="PS50089"/>
    </source>
</evidence>
<dbReference type="Gene3D" id="3.30.530.20">
    <property type="match status" value="1"/>
</dbReference>
<dbReference type="InterPro" id="IPR001841">
    <property type="entry name" value="Znf_RING"/>
</dbReference>
<gene>
    <name evidence="7" type="ORF">TEA_025874</name>
</gene>
<evidence type="ECO:0000256" key="1">
    <source>
        <dbReference type="ARBA" id="ARBA00022723"/>
    </source>
</evidence>
<dbReference type="GO" id="GO:0008270">
    <property type="term" value="F:zinc ion binding"/>
    <property type="evidence" value="ECO:0007669"/>
    <property type="project" value="UniProtKB-KW"/>
</dbReference>
<evidence type="ECO:0000313" key="8">
    <source>
        <dbReference type="Proteomes" id="UP000306102"/>
    </source>
</evidence>
<feature type="region of interest" description="Disordered" evidence="5">
    <location>
        <begin position="194"/>
        <end position="213"/>
    </location>
</feature>
<keyword evidence="2 4" id="KW-0863">Zinc-finger</keyword>
<sequence length="534" mass="60930">MDGLFLHMSASKILESLSHTCIQRWFQISKCIHGRATKDFHTWKKGHHYGLLWKKKKTQIAAVILPSLRRLHVDLVESNYAEDENPDTEIIGKKRPEGGDRFSNGDLEREDECGICLEPCTKMVLPNCCHAMCINCYRDWNMRSESCPFCRGSIKRVKSRDLWVLTCSDDVVDTKTVSTEDFFQLGINPHQVRDLPPGHQWRATPRRSRGQGPRRVKALLTGSDLKCPSQESTLVPRLENGQLPPPGHQPWWYKADKLKRKGKFVLLNLGSVLAGKGREEFDLWIAVAAAGAGYVTKRWKKNRLRDRERSLEFSCGDSKFVKLESPPSMAHLCDKSCSFQTLWGNMFFSFTIEREMGLKGKVVRQLEIKSDGDVFHEVFSARPHHIYNMSPNHIQSVELLEGQWGTPGCVIFWKYTHEGKPNTCKQIITELDVAKRSTTYKVIEGDLLQEYKTFTFILKVEPKGQNNLVTWTLEYEKLNEQIDAPNSMMDTVMTVCKDIETYHLKIEGREGMEVAAAAVLCPEVRGYGGGGEEE</sequence>
<keyword evidence="3" id="KW-0862">Zinc</keyword>
<dbReference type="Pfam" id="PF00407">
    <property type="entry name" value="Bet_v_1"/>
    <property type="match status" value="1"/>
</dbReference>
<evidence type="ECO:0000256" key="2">
    <source>
        <dbReference type="ARBA" id="ARBA00022771"/>
    </source>
</evidence>
<dbReference type="InterPro" id="IPR013083">
    <property type="entry name" value="Znf_RING/FYVE/PHD"/>
</dbReference>
<dbReference type="SMART" id="SM00184">
    <property type="entry name" value="RING"/>
    <property type="match status" value="1"/>
</dbReference>
<dbReference type="CDD" id="cd07816">
    <property type="entry name" value="Bet_v1-like"/>
    <property type="match status" value="1"/>
</dbReference>
<evidence type="ECO:0000256" key="4">
    <source>
        <dbReference type="PROSITE-ProRule" id="PRU00175"/>
    </source>
</evidence>
<evidence type="ECO:0000256" key="3">
    <source>
        <dbReference type="ARBA" id="ARBA00022833"/>
    </source>
</evidence>
<reference evidence="7 8" key="1">
    <citation type="journal article" date="2018" name="Proc. Natl. Acad. Sci. U.S.A.">
        <title>Draft genome sequence of Camellia sinensis var. sinensis provides insights into the evolution of the tea genome and tea quality.</title>
        <authorList>
            <person name="Wei C."/>
            <person name="Yang H."/>
            <person name="Wang S."/>
            <person name="Zhao J."/>
            <person name="Liu C."/>
            <person name="Gao L."/>
            <person name="Xia E."/>
            <person name="Lu Y."/>
            <person name="Tai Y."/>
            <person name="She G."/>
            <person name="Sun J."/>
            <person name="Cao H."/>
            <person name="Tong W."/>
            <person name="Gao Q."/>
            <person name="Li Y."/>
            <person name="Deng W."/>
            <person name="Jiang X."/>
            <person name="Wang W."/>
            <person name="Chen Q."/>
            <person name="Zhang S."/>
            <person name="Li H."/>
            <person name="Wu J."/>
            <person name="Wang P."/>
            <person name="Li P."/>
            <person name="Shi C."/>
            <person name="Zheng F."/>
            <person name="Jian J."/>
            <person name="Huang B."/>
            <person name="Shan D."/>
            <person name="Shi M."/>
            <person name="Fang C."/>
            <person name="Yue Y."/>
            <person name="Li F."/>
            <person name="Li D."/>
            <person name="Wei S."/>
            <person name="Han B."/>
            <person name="Jiang C."/>
            <person name="Yin Y."/>
            <person name="Xia T."/>
            <person name="Zhang Z."/>
            <person name="Bennetzen J.L."/>
            <person name="Zhao S."/>
            <person name="Wan X."/>
        </authorList>
    </citation>
    <scope>NUCLEOTIDE SEQUENCE [LARGE SCALE GENOMIC DNA]</scope>
    <source>
        <strain evidence="8">cv. Shuchazao</strain>
        <tissue evidence="7">Leaf</tissue>
    </source>
</reference>
<dbReference type="PROSITE" id="PS50089">
    <property type="entry name" value="ZF_RING_2"/>
    <property type="match status" value="1"/>
</dbReference>
<dbReference type="InterPro" id="IPR000916">
    <property type="entry name" value="Bet_v_I/MLP"/>
</dbReference>
<name>A0A4S4EQQ7_CAMSN</name>
<dbReference type="InterPro" id="IPR023393">
    <property type="entry name" value="START-like_dom_sf"/>
</dbReference>
<keyword evidence="1" id="KW-0479">Metal-binding</keyword>
<dbReference type="SUPFAM" id="SSF55961">
    <property type="entry name" value="Bet v1-like"/>
    <property type="match status" value="1"/>
</dbReference>
<dbReference type="SUPFAM" id="SSF57850">
    <property type="entry name" value="RING/U-box"/>
    <property type="match status" value="1"/>
</dbReference>
<dbReference type="GO" id="GO:0006952">
    <property type="term" value="P:defense response"/>
    <property type="evidence" value="ECO:0007669"/>
    <property type="project" value="InterPro"/>
</dbReference>
<dbReference type="Proteomes" id="UP000306102">
    <property type="component" value="Unassembled WGS sequence"/>
</dbReference>
<evidence type="ECO:0000313" key="7">
    <source>
        <dbReference type="EMBL" id="THG19111.1"/>
    </source>
</evidence>
<dbReference type="EMBL" id="SDRB02002624">
    <property type="protein sequence ID" value="THG19111.1"/>
    <property type="molecule type" value="Genomic_DNA"/>
</dbReference>
<dbReference type="PROSITE" id="PS00518">
    <property type="entry name" value="ZF_RING_1"/>
    <property type="match status" value="1"/>
</dbReference>
<dbReference type="Pfam" id="PF13920">
    <property type="entry name" value="zf-C3HC4_3"/>
    <property type="match status" value="1"/>
</dbReference>
<dbReference type="AlphaFoldDB" id="A0A4S4EQQ7"/>
<accession>A0A4S4EQQ7</accession>
<dbReference type="Gene3D" id="3.30.40.10">
    <property type="entry name" value="Zinc/RING finger domain, C3HC4 (zinc finger)"/>
    <property type="match status" value="1"/>
</dbReference>
<keyword evidence="8" id="KW-1185">Reference proteome</keyword>
<evidence type="ECO:0000256" key="5">
    <source>
        <dbReference type="SAM" id="MobiDB-lite"/>
    </source>
</evidence>
<feature type="domain" description="RING-type" evidence="6">
    <location>
        <begin position="113"/>
        <end position="151"/>
    </location>
</feature>
<dbReference type="FunFam" id="3.30.40.10:FF:000660">
    <property type="entry name" value="RING/U-box superfamily protein"/>
    <property type="match status" value="1"/>
</dbReference>
<dbReference type="InterPro" id="IPR051761">
    <property type="entry name" value="MLP-like_ligand-binding"/>
</dbReference>
<dbReference type="PANTHER" id="PTHR31907">
    <property type="entry name" value="MLP-LIKE PROTEIN 423"/>
    <property type="match status" value="1"/>
</dbReference>
<proteinExistence type="predicted"/>
<dbReference type="InterPro" id="IPR017907">
    <property type="entry name" value="Znf_RING_CS"/>
</dbReference>
<comment type="caution">
    <text evidence="7">The sequence shown here is derived from an EMBL/GenBank/DDBJ whole genome shotgun (WGS) entry which is preliminary data.</text>
</comment>